<reference evidence="2" key="1">
    <citation type="submission" date="2016-10" db="EMBL/GenBank/DDBJ databases">
        <authorList>
            <person name="Varghese N."/>
            <person name="Submissions S."/>
        </authorList>
    </citation>
    <scope>NUCLEOTIDE SEQUENCE [LARGE SCALE GENOMIC DNA]</scope>
    <source>
        <strain evidence="2">CGMCC 1.11014</strain>
    </source>
</reference>
<evidence type="ECO:0000313" key="2">
    <source>
        <dbReference type="Proteomes" id="UP000199391"/>
    </source>
</evidence>
<protein>
    <submittedName>
        <fullName evidence="1">Uncharacterized protein</fullName>
    </submittedName>
</protein>
<name>A0A1I7H6L0_9BURK</name>
<gene>
    <name evidence="1" type="ORF">SAMN05216552_100513</name>
</gene>
<dbReference type="Proteomes" id="UP000199391">
    <property type="component" value="Unassembled WGS sequence"/>
</dbReference>
<evidence type="ECO:0000313" key="1">
    <source>
        <dbReference type="EMBL" id="SFU56350.1"/>
    </source>
</evidence>
<dbReference type="AlphaFoldDB" id="A0A1I7H6L0"/>
<proteinExistence type="predicted"/>
<dbReference type="EMBL" id="FPBO01000005">
    <property type="protein sequence ID" value="SFU56350.1"/>
    <property type="molecule type" value="Genomic_DNA"/>
</dbReference>
<keyword evidence="2" id="KW-1185">Reference proteome</keyword>
<accession>A0A1I7H6L0</accession>
<dbReference type="STRING" id="1035707.SAMN05216552_100513"/>
<organism evidence="1 2">
    <name type="scientific">Pseudoduganella namucuonensis</name>
    <dbReference type="NCBI Taxonomy" id="1035707"/>
    <lineage>
        <taxon>Bacteria</taxon>
        <taxon>Pseudomonadati</taxon>
        <taxon>Pseudomonadota</taxon>
        <taxon>Betaproteobacteria</taxon>
        <taxon>Burkholderiales</taxon>
        <taxon>Oxalobacteraceae</taxon>
        <taxon>Telluria group</taxon>
        <taxon>Pseudoduganella</taxon>
    </lineage>
</organism>
<dbReference type="SUPFAM" id="SSF63829">
    <property type="entry name" value="Calcium-dependent phosphotriesterase"/>
    <property type="match status" value="1"/>
</dbReference>
<sequence>MMKMKIEHRFLAIDEGRQQLSLVDTGKEGVLWTVDLADYPLARDMQRLDAGRVLVGYDRGFFELEVATGAIGNVCARWTDVTAVCRQPDGATLVTGYNLDGTGGINVLTLDRKLNLVHAARRDGDYVRLMRTTPQGTYLLCMNDHILEATPDLADVRRFAAPGFEHAWKAERRADGGTLVSAGYGAFTAVFDAGGQLVRRFGAEGEVPGAVAPFFYASFEQLHDGRLLVANWQGHGPDNGGKGRQLLEFGADGRLQGSWSAEDRFSSLQGILVV</sequence>